<protein>
    <submittedName>
        <fullName evidence="3">Tripartite tricarboxylate transporter substrate binding protein BugE</fullName>
    </submittedName>
</protein>
<dbReference type="PROSITE" id="PS50096">
    <property type="entry name" value="IQ"/>
    <property type="match status" value="1"/>
</dbReference>
<dbReference type="InterPro" id="IPR042100">
    <property type="entry name" value="Bug_dom1"/>
</dbReference>
<dbReference type="SUPFAM" id="SSF53850">
    <property type="entry name" value="Periplasmic binding protein-like II"/>
    <property type="match status" value="1"/>
</dbReference>
<accession>A0ABP3PNI4</accession>
<dbReference type="RefSeq" id="WP_343893819.1">
    <property type="nucleotide sequence ID" value="NZ_BAAAFZ010000008.1"/>
</dbReference>
<keyword evidence="2" id="KW-0732">Signal</keyword>
<dbReference type="InterPro" id="IPR005064">
    <property type="entry name" value="BUG"/>
</dbReference>
<keyword evidence="4" id="KW-1185">Reference proteome</keyword>
<evidence type="ECO:0000256" key="2">
    <source>
        <dbReference type="SAM" id="SignalP"/>
    </source>
</evidence>
<proteinExistence type="inferred from homology"/>
<feature type="signal peptide" evidence="2">
    <location>
        <begin position="1"/>
        <end position="25"/>
    </location>
</feature>
<dbReference type="Gene3D" id="3.40.190.10">
    <property type="entry name" value="Periplasmic binding protein-like II"/>
    <property type="match status" value="1"/>
</dbReference>
<sequence>MPTRRHLGGAALCVAATATSSVVHAQPPWPGERPIEVVVPFPPAGGVDVMARLFLPFVAQRLPGARFLVSNRAGAAGQIGFEAVFNAAPDGHTLGAATLPNLNAIAMERPVRYRALDFAFLANAVEDPSCLYVAAASPLHSVRDLVEAAKAQPGRLTYGTTGAGSDDHLFMLAFEELAGIPPLAHIPFAGAPPGLAQLTGGHLDIAAFNVGDGLALRREGRLRCLAQAAARRWDAAAEVPTFRELGFDLVMGASRGFVGPPGLPRPVAERLEAAFAAALADTDFLRAAERTGLPLRPLVGAAYREMAAKTEATLRGLWQRRPWRG</sequence>
<organism evidence="3 4">
    <name type="scientific">Craurococcus roseus</name>
    <dbReference type="NCBI Taxonomy" id="77585"/>
    <lineage>
        <taxon>Bacteria</taxon>
        <taxon>Pseudomonadati</taxon>
        <taxon>Pseudomonadota</taxon>
        <taxon>Alphaproteobacteria</taxon>
        <taxon>Acetobacterales</taxon>
        <taxon>Acetobacteraceae</taxon>
        <taxon>Craurococcus</taxon>
    </lineage>
</organism>
<comment type="similarity">
    <text evidence="1">Belongs to the UPF0065 (bug) family.</text>
</comment>
<evidence type="ECO:0000313" key="4">
    <source>
        <dbReference type="Proteomes" id="UP001501588"/>
    </source>
</evidence>
<comment type="caution">
    <text evidence="3">The sequence shown here is derived from an EMBL/GenBank/DDBJ whole genome shotgun (WGS) entry which is preliminary data.</text>
</comment>
<dbReference type="PANTHER" id="PTHR42928">
    <property type="entry name" value="TRICARBOXYLATE-BINDING PROTEIN"/>
    <property type="match status" value="1"/>
</dbReference>
<dbReference type="PIRSF" id="PIRSF017082">
    <property type="entry name" value="YflP"/>
    <property type="match status" value="1"/>
</dbReference>
<gene>
    <name evidence="3" type="ORF">GCM10009416_07550</name>
</gene>
<dbReference type="Gene3D" id="3.40.190.150">
    <property type="entry name" value="Bordetella uptake gene, domain 1"/>
    <property type="match status" value="1"/>
</dbReference>
<feature type="chain" id="PRO_5045745114" evidence="2">
    <location>
        <begin position="26"/>
        <end position="325"/>
    </location>
</feature>
<reference evidence="4" key="1">
    <citation type="journal article" date="2019" name="Int. J. Syst. Evol. Microbiol.">
        <title>The Global Catalogue of Microorganisms (GCM) 10K type strain sequencing project: providing services to taxonomists for standard genome sequencing and annotation.</title>
        <authorList>
            <consortium name="The Broad Institute Genomics Platform"/>
            <consortium name="The Broad Institute Genome Sequencing Center for Infectious Disease"/>
            <person name="Wu L."/>
            <person name="Ma J."/>
        </authorList>
    </citation>
    <scope>NUCLEOTIDE SEQUENCE [LARGE SCALE GENOMIC DNA]</scope>
    <source>
        <strain evidence="4">JCM 9933</strain>
    </source>
</reference>
<evidence type="ECO:0000256" key="1">
    <source>
        <dbReference type="ARBA" id="ARBA00006987"/>
    </source>
</evidence>
<dbReference type="PANTHER" id="PTHR42928:SF5">
    <property type="entry name" value="BLR1237 PROTEIN"/>
    <property type="match status" value="1"/>
</dbReference>
<dbReference type="Proteomes" id="UP001501588">
    <property type="component" value="Unassembled WGS sequence"/>
</dbReference>
<dbReference type="CDD" id="cd07012">
    <property type="entry name" value="PBP2_Bug_TTT"/>
    <property type="match status" value="1"/>
</dbReference>
<dbReference type="Pfam" id="PF03401">
    <property type="entry name" value="TctC"/>
    <property type="match status" value="1"/>
</dbReference>
<evidence type="ECO:0000313" key="3">
    <source>
        <dbReference type="EMBL" id="GAA0571422.1"/>
    </source>
</evidence>
<dbReference type="EMBL" id="BAAAFZ010000008">
    <property type="protein sequence ID" value="GAA0571422.1"/>
    <property type="molecule type" value="Genomic_DNA"/>
</dbReference>
<name>A0ABP3PNI4_9PROT</name>